<dbReference type="GO" id="GO:0003723">
    <property type="term" value="F:RNA binding"/>
    <property type="evidence" value="ECO:0007669"/>
    <property type="project" value="UniProtKB-KW"/>
</dbReference>
<sequence>MSLSKSEVALGYTPDSGQESGKSQGGGCPPGPQRGSQEIPTTDWSDSTYIADQTTLEDDKRETDPQVEDEVEGVDDFDDMGLCDELLRGIYGFGFEKPSMIQQKAIPMILTGSDVIAQAQSGTGKTGTFSISILQQLDPGLKRCQALVLAPTRELASQSQRVMTALGDYMGIVCHGMVGGNHVGDDITRLREGVHVVSGTPGRILHLLRKGYLELSVLRHFVLDEADQMLSKGFLDQIQDTFEYVPRDTQIILVSATLPPEVLDITGKFMRNPRRVLVKREELTLQGIQQFYVNVEREDWKLDTLCDIYDTVNVEKTIIFCNTRGKVEWLEREMNRRDFTVSAMHAGLSQKERELILRSFRTGSSRVLISTDLLSRGIDVQQVSLVINFDLPMERESYIHRIGRGGRFGRKGTAINFITLDDCRKLEDLQKFYNTEILEMPSHIASLL</sequence>
<dbReference type="InterPro" id="IPR011545">
    <property type="entry name" value="DEAD/DEAH_box_helicase_dom"/>
</dbReference>
<feature type="compositionally biased region" description="Acidic residues" evidence="9">
    <location>
        <begin position="65"/>
        <end position="75"/>
    </location>
</feature>
<dbReference type="SMART" id="SM00490">
    <property type="entry name" value="HELICc"/>
    <property type="match status" value="1"/>
</dbReference>
<name>A0A8B8A6H2_CRAVI</name>
<evidence type="ECO:0000256" key="9">
    <source>
        <dbReference type="SAM" id="MobiDB-lite"/>
    </source>
</evidence>
<gene>
    <name evidence="14" type="primary">LOC111099666</name>
</gene>
<dbReference type="CDD" id="cd18787">
    <property type="entry name" value="SF2_C_DEAD"/>
    <property type="match status" value="1"/>
</dbReference>
<reference evidence="14" key="1">
    <citation type="submission" date="2025-08" db="UniProtKB">
        <authorList>
            <consortium name="RefSeq"/>
        </authorList>
    </citation>
    <scope>IDENTIFICATION</scope>
    <source>
        <tissue evidence="14">Whole sample</tissue>
    </source>
</reference>
<dbReference type="SUPFAM" id="SSF52540">
    <property type="entry name" value="P-loop containing nucleoside triphosphate hydrolases"/>
    <property type="match status" value="1"/>
</dbReference>
<keyword evidence="3" id="KW-0378">Hydrolase</keyword>
<dbReference type="GeneID" id="111099666"/>
<dbReference type="InterPro" id="IPR014001">
    <property type="entry name" value="Helicase_ATP-bd"/>
</dbReference>
<keyword evidence="2" id="KW-0547">Nucleotide-binding</keyword>
<dbReference type="RefSeq" id="XP_022286750.1">
    <property type="nucleotide sequence ID" value="XM_022431042.1"/>
</dbReference>
<evidence type="ECO:0000256" key="2">
    <source>
        <dbReference type="ARBA" id="ARBA00022741"/>
    </source>
</evidence>
<evidence type="ECO:0000256" key="1">
    <source>
        <dbReference type="ARBA" id="ARBA00012552"/>
    </source>
</evidence>
<feature type="domain" description="Helicase C-terminal" evidence="11">
    <location>
        <begin position="287"/>
        <end position="448"/>
    </location>
</feature>
<dbReference type="FunFam" id="3.40.50.300:FF:000031">
    <property type="entry name" value="Eukaryotic initiation factor 4A-III"/>
    <property type="match status" value="1"/>
</dbReference>
<dbReference type="KEGG" id="cvn:111099666"/>
<dbReference type="GO" id="GO:0016787">
    <property type="term" value="F:hydrolase activity"/>
    <property type="evidence" value="ECO:0007669"/>
    <property type="project" value="UniProtKB-KW"/>
</dbReference>
<evidence type="ECO:0000313" key="14">
    <source>
        <dbReference type="RefSeq" id="XP_022286750.1"/>
    </source>
</evidence>
<evidence type="ECO:0000259" key="11">
    <source>
        <dbReference type="PROSITE" id="PS51194"/>
    </source>
</evidence>
<dbReference type="Pfam" id="PF00271">
    <property type="entry name" value="Helicase_C"/>
    <property type="match status" value="1"/>
</dbReference>
<organism evidence="13 14">
    <name type="scientific">Crassostrea virginica</name>
    <name type="common">Eastern oyster</name>
    <dbReference type="NCBI Taxonomy" id="6565"/>
    <lineage>
        <taxon>Eukaryota</taxon>
        <taxon>Metazoa</taxon>
        <taxon>Spiralia</taxon>
        <taxon>Lophotrochozoa</taxon>
        <taxon>Mollusca</taxon>
        <taxon>Bivalvia</taxon>
        <taxon>Autobranchia</taxon>
        <taxon>Pteriomorphia</taxon>
        <taxon>Ostreida</taxon>
        <taxon>Ostreoidea</taxon>
        <taxon>Ostreidae</taxon>
        <taxon>Crassostrea</taxon>
    </lineage>
</organism>
<keyword evidence="4" id="KW-0347">Helicase</keyword>
<dbReference type="InterPro" id="IPR014014">
    <property type="entry name" value="RNA_helicase_DEAD_Q_motif"/>
</dbReference>
<evidence type="ECO:0000256" key="8">
    <source>
        <dbReference type="PROSITE-ProRule" id="PRU00552"/>
    </source>
</evidence>
<protein>
    <recommendedName>
        <fullName evidence="1">RNA helicase</fullName>
        <ecNumber evidence="1">3.6.4.13</ecNumber>
    </recommendedName>
</protein>
<feature type="short sequence motif" description="Q motif" evidence="8">
    <location>
        <begin position="75"/>
        <end position="103"/>
    </location>
</feature>
<comment type="catalytic activity">
    <reaction evidence="7">
        <text>ATP + H2O = ADP + phosphate + H(+)</text>
        <dbReference type="Rhea" id="RHEA:13065"/>
        <dbReference type="ChEBI" id="CHEBI:15377"/>
        <dbReference type="ChEBI" id="CHEBI:15378"/>
        <dbReference type="ChEBI" id="CHEBI:30616"/>
        <dbReference type="ChEBI" id="CHEBI:43474"/>
        <dbReference type="ChEBI" id="CHEBI:456216"/>
        <dbReference type="EC" id="3.6.4.13"/>
    </reaction>
</comment>
<evidence type="ECO:0000256" key="3">
    <source>
        <dbReference type="ARBA" id="ARBA00022801"/>
    </source>
</evidence>
<accession>A0A8B8A6H2</accession>
<dbReference type="PROSITE" id="PS51195">
    <property type="entry name" value="Q_MOTIF"/>
    <property type="match status" value="1"/>
</dbReference>
<dbReference type="Proteomes" id="UP000694844">
    <property type="component" value="Chromosome 6"/>
</dbReference>
<evidence type="ECO:0000256" key="5">
    <source>
        <dbReference type="ARBA" id="ARBA00022840"/>
    </source>
</evidence>
<evidence type="ECO:0000256" key="7">
    <source>
        <dbReference type="ARBA" id="ARBA00047984"/>
    </source>
</evidence>
<feature type="region of interest" description="Disordered" evidence="9">
    <location>
        <begin position="1"/>
        <end position="75"/>
    </location>
</feature>
<evidence type="ECO:0000259" key="12">
    <source>
        <dbReference type="PROSITE" id="PS51195"/>
    </source>
</evidence>
<feature type="domain" description="Helicase ATP-binding" evidence="10">
    <location>
        <begin position="106"/>
        <end position="276"/>
    </location>
</feature>
<dbReference type="PROSITE" id="PS51194">
    <property type="entry name" value="HELICASE_CTER"/>
    <property type="match status" value="1"/>
</dbReference>
<keyword evidence="5" id="KW-0067">ATP-binding</keyword>
<dbReference type="SMART" id="SM00487">
    <property type="entry name" value="DEXDc"/>
    <property type="match status" value="1"/>
</dbReference>
<evidence type="ECO:0000259" key="10">
    <source>
        <dbReference type="PROSITE" id="PS51192"/>
    </source>
</evidence>
<dbReference type="Gene3D" id="3.40.50.300">
    <property type="entry name" value="P-loop containing nucleotide triphosphate hydrolases"/>
    <property type="match status" value="2"/>
</dbReference>
<dbReference type="AlphaFoldDB" id="A0A8B8A6H2"/>
<evidence type="ECO:0000256" key="6">
    <source>
        <dbReference type="ARBA" id="ARBA00022884"/>
    </source>
</evidence>
<dbReference type="InterPro" id="IPR001650">
    <property type="entry name" value="Helicase_C-like"/>
</dbReference>
<dbReference type="InterPro" id="IPR027417">
    <property type="entry name" value="P-loop_NTPase"/>
</dbReference>
<proteinExistence type="predicted"/>
<feature type="domain" description="DEAD-box RNA helicase Q" evidence="12">
    <location>
        <begin position="75"/>
        <end position="103"/>
    </location>
</feature>
<dbReference type="OrthoDB" id="10265785at2759"/>
<dbReference type="PROSITE" id="PS51192">
    <property type="entry name" value="HELICASE_ATP_BIND_1"/>
    <property type="match status" value="1"/>
</dbReference>
<evidence type="ECO:0000256" key="4">
    <source>
        <dbReference type="ARBA" id="ARBA00022806"/>
    </source>
</evidence>
<dbReference type="EC" id="3.6.4.13" evidence="1"/>
<dbReference type="GO" id="GO:0005524">
    <property type="term" value="F:ATP binding"/>
    <property type="evidence" value="ECO:0007669"/>
    <property type="project" value="UniProtKB-KW"/>
</dbReference>
<keyword evidence="6" id="KW-0694">RNA-binding</keyword>
<dbReference type="Pfam" id="PF00270">
    <property type="entry name" value="DEAD"/>
    <property type="match status" value="1"/>
</dbReference>
<evidence type="ECO:0000313" key="13">
    <source>
        <dbReference type="Proteomes" id="UP000694844"/>
    </source>
</evidence>
<dbReference type="GO" id="GO:0003724">
    <property type="term" value="F:RNA helicase activity"/>
    <property type="evidence" value="ECO:0007669"/>
    <property type="project" value="UniProtKB-EC"/>
</dbReference>
<dbReference type="FunFam" id="3.40.50.300:FF:000849">
    <property type="entry name" value="ATP-dependent RNA helicase DBP5"/>
    <property type="match status" value="1"/>
</dbReference>
<feature type="compositionally biased region" description="Polar residues" evidence="9">
    <location>
        <begin position="38"/>
        <end position="54"/>
    </location>
</feature>
<dbReference type="PANTHER" id="PTHR47958">
    <property type="entry name" value="ATP-DEPENDENT RNA HELICASE DBP3"/>
    <property type="match status" value="1"/>
</dbReference>
<keyword evidence="13" id="KW-1185">Reference proteome</keyword>